<evidence type="ECO:0000256" key="1">
    <source>
        <dbReference type="SAM" id="SignalP"/>
    </source>
</evidence>
<feature type="chain" id="PRO_5015094348" description="Ecp2 effector protein domain-containing protein" evidence="1">
    <location>
        <begin position="20"/>
        <end position="243"/>
    </location>
</feature>
<sequence length="243" mass="26118">MKSDMLLARIAGLVATAQALIQMEVRYSDKMVEVGNMDLQAVTRDAIYAEPGNQRGIITDRTSTGVTNQCQHRLEPGPDVTVQIRMNGAWGRTPGLQDNQMRDGLVASLWEVLKSVSDDTGYEIYTDCYGTSWTESARHVKEAACGALAAKSCKDQCAHVNTPTLTQCMKHSWGHRVPSQIRVTAFIDGALQADDLIIDFASTQNNKPGGCGIIGKIAAQLATFTIPVVGGLFAEGINLGCAS</sequence>
<dbReference type="VEuPathDB" id="FungiDB:GGTG_03320"/>
<dbReference type="eggNOG" id="ENOG502STJH">
    <property type="taxonomic scope" value="Eukaryota"/>
</dbReference>
<evidence type="ECO:0000313" key="3">
    <source>
        <dbReference type="EnsemblFungi" id="EJT78218"/>
    </source>
</evidence>
<reference evidence="2" key="2">
    <citation type="submission" date="2010-07" db="EMBL/GenBank/DDBJ databases">
        <authorList>
            <consortium name="The Broad Institute Genome Sequencing Platform"/>
            <consortium name="Broad Institute Genome Sequencing Center for Infectious Disease"/>
            <person name="Ma L.-J."/>
            <person name="Dead R."/>
            <person name="Young S."/>
            <person name="Zeng Q."/>
            <person name="Koehrsen M."/>
            <person name="Alvarado L."/>
            <person name="Berlin A."/>
            <person name="Chapman S.B."/>
            <person name="Chen Z."/>
            <person name="Freedman E."/>
            <person name="Gellesch M."/>
            <person name="Goldberg J."/>
            <person name="Griggs A."/>
            <person name="Gujja S."/>
            <person name="Heilman E.R."/>
            <person name="Heiman D."/>
            <person name="Hepburn T."/>
            <person name="Howarth C."/>
            <person name="Jen D."/>
            <person name="Larson L."/>
            <person name="Mehta T."/>
            <person name="Neiman D."/>
            <person name="Pearson M."/>
            <person name="Roberts A."/>
            <person name="Saif S."/>
            <person name="Shea T."/>
            <person name="Shenoy N."/>
            <person name="Sisk P."/>
            <person name="Stolte C."/>
            <person name="Sykes S."/>
            <person name="Walk T."/>
            <person name="White J."/>
            <person name="Yandava C."/>
            <person name="Haas B."/>
            <person name="Nusbaum C."/>
            <person name="Birren B."/>
        </authorList>
    </citation>
    <scope>NUCLEOTIDE SEQUENCE</scope>
    <source>
        <strain evidence="2">R3-111a-1</strain>
    </source>
</reference>
<name>J3NPW3_GAET3</name>
<keyword evidence="1" id="KW-0732">Signal</keyword>
<evidence type="ECO:0000313" key="4">
    <source>
        <dbReference type="Proteomes" id="UP000006039"/>
    </source>
</evidence>
<dbReference type="Proteomes" id="UP000006039">
    <property type="component" value="Unassembled WGS sequence"/>
</dbReference>
<feature type="signal peptide" evidence="1">
    <location>
        <begin position="1"/>
        <end position="19"/>
    </location>
</feature>
<organism evidence="2">
    <name type="scientific">Gaeumannomyces tritici (strain R3-111a-1)</name>
    <name type="common">Wheat and barley take-all root rot fungus</name>
    <name type="synonym">Gaeumannomyces graminis var. tritici</name>
    <dbReference type="NCBI Taxonomy" id="644352"/>
    <lineage>
        <taxon>Eukaryota</taxon>
        <taxon>Fungi</taxon>
        <taxon>Dikarya</taxon>
        <taxon>Ascomycota</taxon>
        <taxon>Pezizomycotina</taxon>
        <taxon>Sordariomycetes</taxon>
        <taxon>Sordariomycetidae</taxon>
        <taxon>Magnaporthales</taxon>
        <taxon>Magnaporthaceae</taxon>
        <taxon>Gaeumannomyces</taxon>
    </lineage>
</organism>
<dbReference type="STRING" id="644352.J3NPW3"/>
<reference evidence="2" key="3">
    <citation type="submission" date="2010-09" db="EMBL/GenBank/DDBJ databases">
        <title>Annotation of Gaeumannomyces graminis var. tritici R3-111a-1.</title>
        <authorList>
            <consortium name="The Broad Institute Genome Sequencing Platform"/>
            <person name="Ma L.-J."/>
            <person name="Dead R."/>
            <person name="Young S.K."/>
            <person name="Zeng Q."/>
            <person name="Gargeya S."/>
            <person name="Fitzgerald M."/>
            <person name="Haas B."/>
            <person name="Abouelleil A."/>
            <person name="Alvarado L."/>
            <person name="Arachchi H.M."/>
            <person name="Berlin A."/>
            <person name="Brown A."/>
            <person name="Chapman S.B."/>
            <person name="Chen Z."/>
            <person name="Dunbar C."/>
            <person name="Freedman E."/>
            <person name="Gearin G."/>
            <person name="Gellesch M."/>
            <person name="Goldberg J."/>
            <person name="Griggs A."/>
            <person name="Gujja S."/>
            <person name="Heiman D."/>
            <person name="Howarth C."/>
            <person name="Larson L."/>
            <person name="Lui A."/>
            <person name="MacDonald P.J.P."/>
            <person name="Mehta T."/>
            <person name="Montmayeur A."/>
            <person name="Murphy C."/>
            <person name="Neiman D."/>
            <person name="Pearson M."/>
            <person name="Priest M."/>
            <person name="Roberts A."/>
            <person name="Saif S."/>
            <person name="Shea T."/>
            <person name="Shenoy N."/>
            <person name="Sisk P."/>
            <person name="Stolte C."/>
            <person name="Sykes S."/>
            <person name="Yandava C."/>
            <person name="Wortman J."/>
            <person name="Nusbaum C."/>
            <person name="Birren B."/>
        </authorList>
    </citation>
    <scope>NUCLEOTIDE SEQUENCE</scope>
    <source>
        <strain evidence="2">R3-111a-1</strain>
    </source>
</reference>
<accession>J3NPW3</accession>
<dbReference type="OrthoDB" id="3908196at2759"/>
<dbReference type="AlphaFoldDB" id="J3NPW3"/>
<dbReference type="EMBL" id="GL385396">
    <property type="protein sequence ID" value="EJT78218.1"/>
    <property type="molecule type" value="Genomic_DNA"/>
</dbReference>
<evidence type="ECO:0008006" key="5">
    <source>
        <dbReference type="Google" id="ProtNLM"/>
    </source>
</evidence>
<proteinExistence type="predicted"/>
<dbReference type="HOGENOM" id="CLU_084538_0_0_1"/>
<dbReference type="RefSeq" id="XP_009219363.1">
    <property type="nucleotide sequence ID" value="XM_009221099.1"/>
</dbReference>
<keyword evidence="4" id="KW-1185">Reference proteome</keyword>
<evidence type="ECO:0000313" key="2">
    <source>
        <dbReference type="EMBL" id="EJT78218.1"/>
    </source>
</evidence>
<reference evidence="3" key="4">
    <citation type="journal article" date="2015" name="G3 (Bethesda)">
        <title>Genome sequences of three phytopathogenic species of the Magnaporthaceae family of fungi.</title>
        <authorList>
            <person name="Okagaki L.H."/>
            <person name="Nunes C.C."/>
            <person name="Sailsbery J."/>
            <person name="Clay B."/>
            <person name="Brown D."/>
            <person name="John T."/>
            <person name="Oh Y."/>
            <person name="Young N."/>
            <person name="Fitzgerald M."/>
            <person name="Haas B.J."/>
            <person name="Zeng Q."/>
            <person name="Young S."/>
            <person name="Adiconis X."/>
            <person name="Fan L."/>
            <person name="Levin J.Z."/>
            <person name="Mitchell T.K."/>
            <person name="Okubara P.A."/>
            <person name="Farman M.L."/>
            <person name="Kohn L.M."/>
            <person name="Birren B."/>
            <person name="Ma L.-J."/>
            <person name="Dean R.A."/>
        </authorList>
    </citation>
    <scope>NUCLEOTIDE SEQUENCE</scope>
    <source>
        <strain evidence="3">R3-111a-1</strain>
    </source>
</reference>
<reference evidence="3" key="5">
    <citation type="submission" date="2018-04" db="UniProtKB">
        <authorList>
            <consortium name="EnsemblFungi"/>
        </authorList>
    </citation>
    <scope>IDENTIFICATION</scope>
    <source>
        <strain evidence="3">R3-111a-1</strain>
    </source>
</reference>
<protein>
    <recommendedName>
        <fullName evidence="5">Ecp2 effector protein domain-containing protein</fullName>
    </recommendedName>
</protein>
<dbReference type="GeneID" id="20343778"/>
<gene>
    <name evidence="3" type="primary">20343778</name>
    <name evidence="2" type="ORF">GGTG_03320</name>
</gene>
<dbReference type="EnsemblFungi" id="EJT78218">
    <property type="protein sequence ID" value="EJT78218"/>
    <property type="gene ID" value="GGTG_03320"/>
</dbReference>
<reference evidence="4" key="1">
    <citation type="submission" date="2010-07" db="EMBL/GenBank/DDBJ databases">
        <title>The genome sequence of Gaeumannomyces graminis var. tritici strain R3-111a-1.</title>
        <authorList>
            <consortium name="The Broad Institute Genome Sequencing Platform"/>
            <person name="Ma L.-J."/>
            <person name="Dead R."/>
            <person name="Young S."/>
            <person name="Zeng Q."/>
            <person name="Koehrsen M."/>
            <person name="Alvarado L."/>
            <person name="Berlin A."/>
            <person name="Chapman S.B."/>
            <person name="Chen Z."/>
            <person name="Freedman E."/>
            <person name="Gellesch M."/>
            <person name="Goldberg J."/>
            <person name="Griggs A."/>
            <person name="Gujja S."/>
            <person name="Heilman E.R."/>
            <person name="Heiman D."/>
            <person name="Hepburn T."/>
            <person name="Howarth C."/>
            <person name="Jen D."/>
            <person name="Larson L."/>
            <person name="Mehta T."/>
            <person name="Neiman D."/>
            <person name="Pearson M."/>
            <person name="Roberts A."/>
            <person name="Saif S."/>
            <person name="Shea T."/>
            <person name="Shenoy N."/>
            <person name="Sisk P."/>
            <person name="Stolte C."/>
            <person name="Sykes S."/>
            <person name="Walk T."/>
            <person name="White J."/>
            <person name="Yandava C."/>
            <person name="Haas B."/>
            <person name="Nusbaum C."/>
            <person name="Birren B."/>
        </authorList>
    </citation>
    <scope>NUCLEOTIDE SEQUENCE [LARGE SCALE GENOMIC DNA]</scope>
    <source>
        <strain evidence="4">R3-111a-1</strain>
    </source>
</reference>